<dbReference type="GO" id="GO:0016034">
    <property type="term" value="F:maleylacetoacetate isomerase activity"/>
    <property type="evidence" value="ECO:0007669"/>
    <property type="project" value="TreeGrafter"/>
</dbReference>
<dbReference type="PANTHER" id="PTHR42673:SF4">
    <property type="entry name" value="MALEYLACETOACETATE ISOMERASE"/>
    <property type="match status" value="1"/>
</dbReference>
<dbReference type="PROSITE" id="PS50404">
    <property type="entry name" value="GST_NTER"/>
    <property type="match status" value="1"/>
</dbReference>
<name>A0A5S9Q141_9HYPH</name>
<organism evidence="3 4">
    <name type="scientific">Starkeya nomas</name>
    <dbReference type="NCBI Taxonomy" id="2666134"/>
    <lineage>
        <taxon>Bacteria</taxon>
        <taxon>Pseudomonadati</taxon>
        <taxon>Pseudomonadota</taxon>
        <taxon>Alphaproteobacteria</taxon>
        <taxon>Hyphomicrobiales</taxon>
        <taxon>Xanthobacteraceae</taxon>
        <taxon>Starkeya</taxon>
    </lineage>
</organism>
<feature type="compositionally biased region" description="Polar residues" evidence="1">
    <location>
        <begin position="1"/>
        <end position="10"/>
    </location>
</feature>
<protein>
    <recommendedName>
        <fullName evidence="2">GST N-terminal domain-containing protein</fullName>
    </recommendedName>
</protein>
<dbReference type="GO" id="GO:0006559">
    <property type="term" value="P:L-phenylalanine catabolic process"/>
    <property type="evidence" value="ECO:0007669"/>
    <property type="project" value="TreeGrafter"/>
</dbReference>
<evidence type="ECO:0000313" key="4">
    <source>
        <dbReference type="Proteomes" id="UP000433050"/>
    </source>
</evidence>
<dbReference type="Gene3D" id="1.20.1050.10">
    <property type="match status" value="1"/>
</dbReference>
<dbReference type="InterPro" id="IPR004045">
    <property type="entry name" value="Glutathione_S-Trfase_N"/>
</dbReference>
<dbReference type="AlphaFoldDB" id="A0A5S9Q141"/>
<dbReference type="GO" id="GO:0004364">
    <property type="term" value="F:glutathione transferase activity"/>
    <property type="evidence" value="ECO:0007669"/>
    <property type="project" value="TreeGrafter"/>
</dbReference>
<dbReference type="InterPro" id="IPR036249">
    <property type="entry name" value="Thioredoxin-like_sf"/>
</dbReference>
<gene>
    <name evidence="3" type="ORF">STARVERO_03872</name>
</gene>
<dbReference type="Proteomes" id="UP000433050">
    <property type="component" value="Unassembled WGS sequence"/>
</dbReference>
<dbReference type="InterPro" id="IPR036282">
    <property type="entry name" value="Glutathione-S-Trfase_C_sf"/>
</dbReference>
<feature type="compositionally biased region" description="Low complexity" evidence="1">
    <location>
        <begin position="24"/>
        <end position="76"/>
    </location>
</feature>
<feature type="region of interest" description="Disordered" evidence="1">
    <location>
        <begin position="1"/>
        <end position="85"/>
    </location>
</feature>
<dbReference type="SUPFAM" id="SSF47616">
    <property type="entry name" value="GST C-terminal domain-like"/>
    <property type="match status" value="1"/>
</dbReference>
<accession>A0A5S9Q141</accession>
<dbReference type="EMBL" id="CACSAS010000001">
    <property type="protein sequence ID" value="CAA0110787.1"/>
    <property type="molecule type" value="Genomic_DNA"/>
</dbReference>
<dbReference type="SUPFAM" id="SSF52833">
    <property type="entry name" value="Thioredoxin-like"/>
    <property type="match status" value="1"/>
</dbReference>
<dbReference type="Pfam" id="PF13410">
    <property type="entry name" value="GST_C_2"/>
    <property type="match status" value="1"/>
</dbReference>
<proteinExistence type="predicted"/>
<reference evidence="3 4" key="1">
    <citation type="submission" date="2019-12" db="EMBL/GenBank/DDBJ databases">
        <authorList>
            <person name="Reyes-Prieto M."/>
        </authorList>
    </citation>
    <scope>NUCLEOTIDE SEQUENCE [LARGE SCALE GENOMIC DNA]</scope>
    <source>
        <strain evidence="3">HF14-78462</strain>
    </source>
</reference>
<dbReference type="GO" id="GO:0006749">
    <property type="term" value="P:glutathione metabolic process"/>
    <property type="evidence" value="ECO:0007669"/>
    <property type="project" value="TreeGrafter"/>
</dbReference>
<sequence length="307" mass="32209">MAAAPTSKSRSAPRAKPGSRAKTGAEGPAAKEPVAKAGVAKAGVVKKSAVPSKTATATPSAPAPARAGKPSAPKGAKPADKPKTGPAAAVATATLTISSKNYSSWSLRGFLLCRLAGLDIAEARVSAEDPSIRAELLLQSSSFLVPRLDHDGLRIWDTLAIGEYLHELKPEAGLLPTDRAARAHCRSIAGEMHSGFANLRSALPMNIKARHPGFKVWTGAQGDILRIVTIWTGCLKAYGGPYLFGAAPTLADAMYAPVCSRFTTYDVPLDPASRAYCRTILALPAMKEWTAAALAEPDELEELDVEF</sequence>
<dbReference type="CDD" id="cd03194">
    <property type="entry name" value="GST_C_3"/>
    <property type="match status" value="1"/>
</dbReference>
<dbReference type="Gene3D" id="3.40.30.10">
    <property type="entry name" value="Glutaredoxin"/>
    <property type="match status" value="1"/>
</dbReference>
<feature type="domain" description="GST N-terminal" evidence="2">
    <location>
        <begin position="93"/>
        <end position="173"/>
    </location>
</feature>
<evidence type="ECO:0000259" key="2">
    <source>
        <dbReference type="PROSITE" id="PS50404"/>
    </source>
</evidence>
<dbReference type="PANTHER" id="PTHR42673">
    <property type="entry name" value="MALEYLACETOACETATE ISOMERASE"/>
    <property type="match status" value="1"/>
</dbReference>
<dbReference type="Pfam" id="PF13409">
    <property type="entry name" value="GST_N_2"/>
    <property type="match status" value="1"/>
</dbReference>
<keyword evidence="4" id="KW-1185">Reference proteome</keyword>
<evidence type="ECO:0000313" key="3">
    <source>
        <dbReference type="EMBL" id="CAA0110787.1"/>
    </source>
</evidence>
<evidence type="ECO:0000256" key="1">
    <source>
        <dbReference type="SAM" id="MobiDB-lite"/>
    </source>
</evidence>